<reference evidence="2" key="1">
    <citation type="submission" date="2025-08" db="UniProtKB">
        <authorList>
            <consortium name="Ensembl"/>
        </authorList>
    </citation>
    <scope>IDENTIFICATION</scope>
</reference>
<dbReference type="CDD" id="cd04048">
    <property type="entry name" value="C2A_Copine"/>
    <property type="match status" value="1"/>
</dbReference>
<reference evidence="2" key="2">
    <citation type="submission" date="2025-09" db="UniProtKB">
        <authorList>
            <consortium name="Ensembl"/>
        </authorList>
    </citation>
    <scope>IDENTIFICATION</scope>
</reference>
<feature type="domain" description="C2" evidence="1">
    <location>
        <begin position="36"/>
        <end position="171"/>
    </location>
</feature>
<sequence length="183" mass="20769">MAGSYRLAEHCAGFCTDGRAVLCLHYSKWTFSLVTGKGMKKMSNIYESAANTLGIFNSPCLTKVELRVACKGISDRDALSKPDPCVILKMQSHGQWFEVDRTEVIRTCINPVFSKLFTVDFYFEEVQRLRFEVHDISSNHNGLKEADFLGGMECTLGQVGITAIFFSSLMFSRYMKYIIWLKD</sequence>
<dbReference type="SMART" id="SM00239">
    <property type="entry name" value="C2"/>
    <property type="match status" value="1"/>
</dbReference>
<name>A0A8B9ETK4_ANSCY</name>
<protein>
    <recommendedName>
        <fullName evidence="1">C2 domain-containing protein</fullName>
    </recommendedName>
</protein>
<dbReference type="GO" id="GO:0071277">
    <property type="term" value="P:cellular response to calcium ion"/>
    <property type="evidence" value="ECO:0007669"/>
    <property type="project" value="TreeGrafter"/>
</dbReference>
<dbReference type="Gene3D" id="2.60.40.150">
    <property type="entry name" value="C2 domain"/>
    <property type="match status" value="1"/>
</dbReference>
<dbReference type="GO" id="GO:0005544">
    <property type="term" value="F:calcium-dependent phospholipid binding"/>
    <property type="evidence" value="ECO:0007669"/>
    <property type="project" value="InterPro"/>
</dbReference>
<evidence type="ECO:0000259" key="1">
    <source>
        <dbReference type="PROSITE" id="PS50004"/>
    </source>
</evidence>
<proteinExistence type="predicted"/>
<dbReference type="Ensembl" id="ENSACDT00005031540.1">
    <property type="protein sequence ID" value="ENSACDP00005026459.1"/>
    <property type="gene ID" value="ENSACDG00005019135.1"/>
</dbReference>
<dbReference type="InterPro" id="IPR000008">
    <property type="entry name" value="C2_dom"/>
</dbReference>
<dbReference type="Pfam" id="PF00168">
    <property type="entry name" value="C2"/>
    <property type="match status" value="1"/>
</dbReference>
<dbReference type="PANTHER" id="PTHR10857">
    <property type="entry name" value="COPINE"/>
    <property type="match status" value="1"/>
</dbReference>
<evidence type="ECO:0000313" key="3">
    <source>
        <dbReference type="Proteomes" id="UP000694521"/>
    </source>
</evidence>
<dbReference type="FunFam" id="2.60.40.150:FF:000083">
    <property type="entry name" value="Copine 4"/>
    <property type="match status" value="1"/>
</dbReference>
<dbReference type="InterPro" id="IPR035892">
    <property type="entry name" value="C2_domain_sf"/>
</dbReference>
<dbReference type="GO" id="GO:0005886">
    <property type="term" value="C:plasma membrane"/>
    <property type="evidence" value="ECO:0007669"/>
    <property type="project" value="TreeGrafter"/>
</dbReference>
<dbReference type="PROSITE" id="PS50004">
    <property type="entry name" value="C2"/>
    <property type="match status" value="1"/>
</dbReference>
<dbReference type="Proteomes" id="UP000694521">
    <property type="component" value="Unplaced"/>
</dbReference>
<dbReference type="PANTHER" id="PTHR10857:SF4">
    <property type="entry name" value="COPINE-4"/>
    <property type="match status" value="1"/>
</dbReference>
<keyword evidence="3" id="KW-1185">Reference proteome</keyword>
<dbReference type="InterPro" id="IPR045052">
    <property type="entry name" value="Copine"/>
</dbReference>
<dbReference type="AlphaFoldDB" id="A0A8B9ETK4"/>
<dbReference type="SUPFAM" id="SSF49562">
    <property type="entry name" value="C2 domain (Calcium/lipid-binding domain, CaLB)"/>
    <property type="match status" value="1"/>
</dbReference>
<accession>A0A8B9ETK4</accession>
<organism evidence="2 3">
    <name type="scientific">Anser cygnoides</name>
    <name type="common">Swan goose</name>
    <dbReference type="NCBI Taxonomy" id="8845"/>
    <lineage>
        <taxon>Eukaryota</taxon>
        <taxon>Metazoa</taxon>
        <taxon>Chordata</taxon>
        <taxon>Craniata</taxon>
        <taxon>Vertebrata</taxon>
        <taxon>Euteleostomi</taxon>
        <taxon>Archelosauria</taxon>
        <taxon>Archosauria</taxon>
        <taxon>Dinosauria</taxon>
        <taxon>Saurischia</taxon>
        <taxon>Theropoda</taxon>
        <taxon>Coelurosauria</taxon>
        <taxon>Aves</taxon>
        <taxon>Neognathae</taxon>
        <taxon>Galloanserae</taxon>
        <taxon>Anseriformes</taxon>
        <taxon>Anatidae</taxon>
        <taxon>Anserinae</taxon>
        <taxon>Anser</taxon>
    </lineage>
</organism>
<evidence type="ECO:0000313" key="2">
    <source>
        <dbReference type="Ensembl" id="ENSACDP00005026459.1"/>
    </source>
</evidence>